<name>K5VVN1_PHACS</name>
<sequence length="228" mass="24820">MQEFHAASPLQSSSPYLMGMRAASSGSIFHESVWPPPNEGSRFVDPLVQGSSQVDLTRIVPDVMGPDQQTRTVIYGTPVVVGDGSVAQHGRPISQAGLLSYPSGPASPTATTATHQTTFTQQTTYTTQTAPSHHPMPSHSLRRSWERAQNQPINESLYDPNRDIDCGNAGSPVVEPQQMRLVIKNAEPLSPLSPTPVEPDQSFAQAQAKRESVISGSPRWLDRQIRKE</sequence>
<dbReference type="InParanoid" id="K5VVN1"/>
<dbReference type="STRING" id="650164.K5VVN1"/>
<proteinExistence type="predicted"/>
<keyword evidence="3" id="KW-1185">Reference proteome</keyword>
<dbReference type="EMBL" id="JH930477">
    <property type="protein sequence ID" value="EKM50840.1"/>
    <property type="molecule type" value="Genomic_DNA"/>
</dbReference>
<gene>
    <name evidence="2" type="ORF">PHACADRAFT_102889</name>
</gene>
<dbReference type="RefSeq" id="XP_007400008.1">
    <property type="nucleotide sequence ID" value="XM_007399946.1"/>
</dbReference>
<dbReference type="AlphaFoldDB" id="K5VVN1"/>
<dbReference type="GeneID" id="18907242"/>
<evidence type="ECO:0000256" key="1">
    <source>
        <dbReference type="SAM" id="MobiDB-lite"/>
    </source>
</evidence>
<evidence type="ECO:0000313" key="2">
    <source>
        <dbReference type="EMBL" id="EKM50840.1"/>
    </source>
</evidence>
<dbReference type="Proteomes" id="UP000008370">
    <property type="component" value="Unassembled WGS sequence"/>
</dbReference>
<dbReference type="HOGENOM" id="CLU_1215153_0_0_1"/>
<dbReference type="KEGG" id="pco:PHACADRAFT_102889"/>
<protein>
    <submittedName>
        <fullName evidence="2">Uncharacterized protein</fullName>
    </submittedName>
</protein>
<feature type="region of interest" description="Disordered" evidence="1">
    <location>
        <begin position="125"/>
        <end position="146"/>
    </location>
</feature>
<accession>K5VVN1</accession>
<reference evidence="2 3" key="1">
    <citation type="journal article" date="2012" name="BMC Genomics">
        <title>Comparative genomics of the white-rot fungi, Phanerochaete carnosa and P. chrysosporium, to elucidate the genetic basis of the distinct wood types they colonize.</title>
        <authorList>
            <person name="Suzuki H."/>
            <person name="MacDonald J."/>
            <person name="Syed K."/>
            <person name="Salamov A."/>
            <person name="Hori C."/>
            <person name="Aerts A."/>
            <person name="Henrissat B."/>
            <person name="Wiebenga A."/>
            <person name="vanKuyk P.A."/>
            <person name="Barry K."/>
            <person name="Lindquist E."/>
            <person name="LaButti K."/>
            <person name="Lapidus A."/>
            <person name="Lucas S."/>
            <person name="Coutinho P."/>
            <person name="Gong Y."/>
            <person name="Samejima M."/>
            <person name="Mahadevan R."/>
            <person name="Abou-Zaid M."/>
            <person name="de Vries R.P."/>
            <person name="Igarashi K."/>
            <person name="Yadav J.S."/>
            <person name="Grigoriev I.V."/>
            <person name="Master E.R."/>
        </authorList>
    </citation>
    <scope>NUCLEOTIDE SEQUENCE [LARGE SCALE GENOMIC DNA]</scope>
    <source>
        <strain evidence="2 3">HHB-10118-sp</strain>
    </source>
</reference>
<organism evidence="2 3">
    <name type="scientific">Phanerochaete carnosa (strain HHB-10118-sp)</name>
    <name type="common">White-rot fungus</name>
    <name type="synonym">Peniophora carnosa</name>
    <dbReference type="NCBI Taxonomy" id="650164"/>
    <lineage>
        <taxon>Eukaryota</taxon>
        <taxon>Fungi</taxon>
        <taxon>Dikarya</taxon>
        <taxon>Basidiomycota</taxon>
        <taxon>Agaricomycotina</taxon>
        <taxon>Agaricomycetes</taxon>
        <taxon>Polyporales</taxon>
        <taxon>Phanerochaetaceae</taxon>
        <taxon>Phanerochaete</taxon>
    </lineage>
</organism>
<feature type="region of interest" description="Disordered" evidence="1">
    <location>
        <begin position="185"/>
        <end position="228"/>
    </location>
</feature>
<evidence type="ECO:0000313" key="3">
    <source>
        <dbReference type="Proteomes" id="UP000008370"/>
    </source>
</evidence>
<dbReference type="OrthoDB" id="3194625at2759"/>